<dbReference type="STRING" id="2045.KR76_22125"/>
<evidence type="ECO:0000313" key="3">
    <source>
        <dbReference type="Proteomes" id="UP000030300"/>
    </source>
</evidence>
<dbReference type="AlphaFoldDB" id="A0A0C5XMK0"/>
<dbReference type="EMBL" id="CP009896">
    <property type="protein sequence ID" value="AJR18687.1"/>
    <property type="molecule type" value="Genomic_DNA"/>
</dbReference>
<evidence type="ECO:0000256" key="1">
    <source>
        <dbReference type="SAM" id="MobiDB-lite"/>
    </source>
</evidence>
<name>A0A0C5XMK0_NOCSI</name>
<evidence type="ECO:0000313" key="2">
    <source>
        <dbReference type="EMBL" id="AJR18687.1"/>
    </source>
</evidence>
<keyword evidence="3" id="KW-1185">Reference proteome</keyword>
<dbReference type="Gene3D" id="3.40.50.300">
    <property type="entry name" value="P-loop containing nucleotide triphosphate hydrolases"/>
    <property type="match status" value="1"/>
</dbReference>
<gene>
    <name evidence="2" type="ORF">KR76_22125</name>
</gene>
<feature type="region of interest" description="Disordered" evidence="1">
    <location>
        <begin position="295"/>
        <end position="316"/>
    </location>
</feature>
<sequence length="316" mass="33373">MTSLHSGYGLLIDSELPLPDLAPAPAAPSGPDVVVRLGPVAPPSAAAVALPRGLWVDDERIGIDVPGVGRYACEHGDRITIAPDPGATDARLRLFLLGSALGALLAQRGLLVLHGNAFVVDGGCAIVLGHSGAGKSTLAAEMHRRGHVVLSDDVVPVDATGRALPGWPRIKLWQDALDRLGVPSDGLDRVDSSFAKFHVPLDRAAGPLAPVPVRWIYVLDRHDGPLRVVPVTGAAAFTSLHEHSYRNEILVGALRRTHLAHSAALVATARLARVERPRDTDSVASSADAILADIRHVSDREEQQHAPSRANRTVDA</sequence>
<proteinExistence type="predicted"/>
<dbReference type="OrthoDB" id="3213869at2"/>
<reference evidence="2 3" key="1">
    <citation type="journal article" date="2015" name="Genome Announc.">
        <title>Complete Genome Sequence of Steroid-Transforming Nocardioides simplex VKM Ac-2033D.</title>
        <authorList>
            <person name="Shtratnikova V.Y."/>
            <person name="Schelkunov M.I."/>
            <person name="Pekov Y.A."/>
            <person name="Fokina V.V."/>
            <person name="Logacheva M.D."/>
            <person name="Sokolov S.L."/>
            <person name="Bragin E.Y."/>
            <person name="Ashapkin V.V."/>
            <person name="Donova M.V."/>
        </authorList>
    </citation>
    <scope>NUCLEOTIDE SEQUENCE [LARGE SCALE GENOMIC DNA]</scope>
    <source>
        <strain evidence="2 3">VKM Ac-2033D</strain>
    </source>
</reference>
<dbReference type="GeneID" id="96612646"/>
<protein>
    <submittedName>
        <fullName evidence="2">Uncharacterized protein</fullName>
    </submittedName>
</protein>
<dbReference type="KEGG" id="psim:KR76_22125"/>
<dbReference type="HOGENOM" id="CLU_073290_1_0_11"/>
<dbReference type="SUPFAM" id="SSF53795">
    <property type="entry name" value="PEP carboxykinase-like"/>
    <property type="match status" value="1"/>
</dbReference>
<organism evidence="2 3">
    <name type="scientific">Nocardioides simplex</name>
    <name type="common">Arthrobacter simplex</name>
    <dbReference type="NCBI Taxonomy" id="2045"/>
    <lineage>
        <taxon>Bacteria</taxon>
        <taxon>Bacillati</taxon>
        <taxon>Actinomycetota</taxon>
        <taxon>Actinomycetes</taxon>
        <taxon>Propionibacteriales</taxon>
        <taxon>Nocardioidaceae</taxon>
        <taxon>Pimelobacter</taxon>
    </lineage>
</organism>
<feature type="compositionally biased region" description="Basic and acidic residues" evidence="1">
    <location>
        <begin position="295"/>
        <end position="304"/>
    </location>
</feature>
<dbReference type="RefSeq" id="WP_052138976.1">
    <property type="nucleotide sequence ID" value="NZ_BJMC01000011.1"/>
</dbReference>
<dbReference type="Proteomes" id="UP000030300">
    <property type="component" value="Chromosome"/>
</dbReference>
<dbReference type="InterPro" id="IPR027417">
    <property type="entry name" value="P-loop_NTPase"/>
</dbReference>
<accession>A0A0C5XMK0</accession>